<dbReference type="InterPro" id="IPR050541">
    <property type="entry name" value="LRR_TM_domain-containing"/>
</dbReference>
<dbReference type="SMART" id="SM00369">
    <property type="entry name" value="LRR_TYP"/>
    <property type="match status" value="10"/>
</dbReference>
<dbReference type="PROSITE" id="PS51450">
    <property type="entry name" value="LRR"/>
    <property type="match status" value="5"/>
</dbReference>
<evidence type="ECO:0000256" key="3">
    <source>
        <dbReference type="ARBA" id="ARBA00022737"/>
    </source>
</evidence>
<reference evidence="5" key="1">
    <citation type="submission" date="2025-08" db="UniProtKB">
        <authorList>
            <consortium name="RefSeq"/>
        </authorList>
    </citation>
    <scope>IDENTIFICATION</scope>
    <source>
        <tissue evidence="5">Whole body</tissue>
    </source>
</reference>
<dbReference type="GeneID" id="107073603"/>
<evidence type="ECO:0000256" key="2">
    <source>
        <dbReference type="ARBA" id="ARBA00022729"/>
    </source>
</evidence>
<evidence type="ECO:0000256" key="1">
    <source>
        <dbReference type="ARBA" id="ARBA00022614"/>
    </source>
</evidence>
<dbReference type="Proteomes" id="UP000694924">
    <property type="component" value="Unplaced"/>
</dbReference>
<dbReference type="RefSeq" id="XP_015189779.1">
    <property type="nucleotide sequence ID" value="XM_015334293.1"/>
</dbReference>
<dbReference type="InterPro" id="IPR001611">
    <property type="entry name" value="Leu-rich_rpt"/>
</dbReference>
<gene>
    <name evidence="5" type="primary">LOC107073603</name>
</gene>
<keyword evidence="4" id="KW-1185">Reference proteome</keyword>
<accession>A0ABM1JBE1</accession>
<dbReference type="PANTHER" id="PTHR24369">
    <property type="entry name" value="ANTIGEN BSP, PUTATIVE-RELATED"/>
    <property type="match status" value="1"/>
</dbReference>
<keyword evidence="3" id="KW-0677">Repeat</keyword>
<sequence length="637" mass="74909">MNRHDFYISNNGVKFGITVKSWSMVKIKCEDNNWNDFTFMRIPKSNEVDLVKNFRTLRFLDLSENSLVLSKDTFNETWNLDKLYLHGNGLTELPLYIFHKLLHLRVLMLQRNSLNLPSELFQNNKKLKRLLFTNNKALLPTLTGDLLTDLENLEIIHLKRNGFTSLPENLFWGSTSLKYIDLNENYLEELPELIFFDLVEIEYLLLSRNQIKILPDEVFKYLKYLEVLDLSYNRIVYVQRILLEGLTSLRELYMEGNRLINIHNEAFLTNEQLSIAKFSYNQLQFSYFNNKMSPFLNNHLLKELHLANNRINKFFFDWTINKVELEFLDLSYNNISVISANDFVFTSNKFVVDLRHNNINNILLTNIENLAIYNTEKRHVIVQVENNSLSCDCSLYDVVRYFNGDMPVTVYNFFELRLGNLTCVKPNGIQGPQINQLDFKTYQCPEDDYFQIEKNCQTMCSCNIRPYDKMRVLDCSYNKISLFFIDKNKMNMKGNYPLTLNLTGNNLRFIPPLNDLESFNLTHLLLSNNKISHLAVYRLPKSIEVLELHNNHLSSMNHGVSEFLLNQNYKELTLSGNPFICDCASKYLHELVSKKQKYYKDLKNVKCKDHNIPLVKMTVKQLCLSDVPLEKIIKIME</sequence>
<evidence type="ECO:0000313" key="4">
    <source>
        <dbReference type="Proteomes" id="UP000694924"/>
    </source>
</evidence>
<keyword evidence="1" id="KW-0433">Leucine-rich repeat</keyword>
<dbReference type="Gene3D" id="3.80.10.10">
    <property type="entry name" value="Ribonuclease Inhibitor"/>
    <property type="match status" value="4"/>
</dbReference>
<dbReference type="Pfam" id="PF13855">
    <property type="entry name" value="LRR_8"/>
    <property type="match status" value="1"/>
</dbReference>
<protein>
    <submittedName>
        <fullName evidence="5">Protein toll-like</fullName>
    </submittedName>
</protein>
<dbReference type="SMART" id="SM00364">
    <property type="entry name" value="LRR_BAC"/>
    <property type="match status" value="4"/>
</dbReference>
<dbReference type="InterPro" id="IPR003591">
    <property type="entry name" value="Leu-rich_rpt_typical-subtyp"/>
</dbReference>
<keyword evidence="2" id="KW-0732">Signal</keyword>
<dbReference type="InterPro" id="IPR032675">
    <property type="entry name" value="LRR_dom_sf"/>
</dbReference>
<dbReference type="PANTHER" id="PTHR24369:SF210">
    <property type="entry name" value="CHAOPTIN-RELATED"/>
    <property type="match status" value="1"/>
</dbReference>
<dbReference type="SUPFAM" id="SSF52058">
    <property type="entry name" value="L domain-like"/>
    <property type="match status" value="2"/>
</dbReference>
<proteinExistence type="predicted"/>
<organism evidence="4 5">
    <name type="scientific">Polistes dominula</name>
    <name type="common">European paper wasp</name>
    <name type="synonym">Vespa dominula</name>
    <dbReference type="NCBI Taxonomy" id="743375"/>
    <lineage>
        <taxon>Eukaryota</taxon>
        <taxon>Metazoa</taxon>
        <taxon>Ecdysozoa</taxon>
        <taxon>Arthropoda</taxon>
        <taxon>Hexapoda</taxon>
        <taxon>Insecta</taxon>
        <taxon>Pterygota</taxon>
        <taxon>Neoptera</taxon>
        <taxon>Endopterygota</taxon>
        <taxon>Hymenoptera</taxon>
        <taxon>Apocrita</taxon>
        <taxon>Aculeata</taxon>
        <taxon>Vespoidea</taxon>
        <taxon>Vespidae</taxon>
        <taxon>Polistinae</taxon>
        <taxon>Polistini</taxon>
        <taxon>Polistes</taxon>
    </lineage>
</organism>
<name>A0ABM1JBE1_POLDO</name>
<dbReference type="Pfam" id="PF00560">
    <property type="entry name" value="LRR_1"/>
    <property type="match status" value="1"/>
</dbReference>
<evidence type="ECO:0000313" key="5">
    <source>
        <dbReference type="RefSeq" id="XP_015189779.1"/>
    </source>
</evidence>